<dbReference type="InterPro" id="IPR006963">
    <property type="entry name" value="Mopterin_OxRdtase_4Fe-4S_dom"/>
</dbReference>
<name>A0A1S1RG31_9ACTN</name>
<evidence type="ECO:0000313" key="8">
    <source>
        <dbReference type="Proteomes" id="UP000179769"/>
    </source>
</evidence>
<feature type="domain" description="4Fe-4S Mo/W bis-MGD-type" evidence="6">
    <location>
        <begin position="1"/>
        <end position="57"/>
    </location>
</feature>
<dbReference type="PANTHER" id="PTHR43742">
    <property type="entry name" value="TRIMETHYLAMINE-N-OXIDE REDUCTASE"/>
    <property type="match status" value="1"/>
</dbReference>
<dbReference type="InterPro" id="IPR006656">
    <property type="entry name" value="Mopterin_OxRdtase"/>
</dbReference>
<keyword evidence="8" id="KW-1185">Reference proteome</keyword>
<comment type="similarity">
    <text evidence="1">Belongs to the prokaryotic molybdopterin-containing oxidoreductase family.</text>
</comment>
<dbReference type="PROSITE" id="PS51669">
    <property type="entry name" value="4FE4S_MOW_BIS_MGD"/>
    <property type="match status" value="1"/>
</dbReference>
<dbReference type="Pfam" id="PF00384">
    <property type="entry name" value="Molybdopterin"/>
    <property type="match status" value="1"/>
</dbReference>
<dbReference type="InterPro" id="IPR027467">
    <property type="entry name" value="MopterinOxRdtase_cofactor_BS"/>
</dbReference>
<keyword evidence="3" id="KW-0479">Metal-binding</keyword>
<dbReference type="EMBL" id="MAXA01000005">
    <property type="protein sequence ID" value="OHV45703.1"/>
    <property type="molecule type" value="Genomic_DNA"/>
</dbReference>
<dbReference type="GO" id="GO:0051539">
    <property type="term" value="F:4 iron, 4 sulfur cluster binding"/>
    <property type="evidence" value="ECO:0007669"/>
    <property type="project" value="UniProtKB-KW"/>
</dbReference>
<dbReference type="SMART" id="SM00926">
    <property type="entry name" value="Molybdop_Fe4S4"/>
    <property type="match status" value="1"/>
</dbReference>
<dbReference type="OrthoDB" id="9759518at2"/>
<dbReference type="GO" id="GO:0043546">
    <property type="term" value="F:molybdopterin cofactor binding"/>
    <property type="evidence" value="ECO:0007669"/>
    <property type="project" value="InterPro"/>
</dbReference>
<dbReference type="Pfam" id="PF04879">
    <property type="entry name" value="Molybdop_Fe4S4"/>
    <property type="match status" value="1"/>
</dbReference>
<dbReference type="PANTHER" id="PTHR43742:SF6">
    <property type="entry name" value="OXIDOREDUCTASE YYAE-RELATED"/>
    <property type="match status" value="1"/>
</dbReference>
<dbReference type="Pfam" id="PF01568">
    <property type="entry name" value="Molydop_binding"/>
    <property type="match status" value="1"/>
</dbReference>
<keyword evidence="5" id="KW-0411">Iron-sulfur</keyword>
<dbReference type="InterPro" id="IPR009010">
    <property type="entry name" value="Asp_de-COase-like_dom_sf"/>
</dbReference>
<protein>
    <submittedName>
        <fullName evidence="7">Molybdopterin oxidoreductase</fullName>
    </submittedName>
</protein>
<dbReference type="Gene3D" id="3.40.228.10">
    <property type="entry name" value="Dimethylsulfoxide Reductase, domain 2"/>
    <property type="match status" value="1"/>
</dbReference>
<evidence type="ECO:0000256" key="4">
    <source>
        <dbReference type="ARBA" id="ARBA00023004"/>
    </source>
</evidence>
<evidence type="ECO:0000256" key="1">
    <source>
        <dbReference type="ARBA" id="ARBA00010312"/>
    </source>
</evidence>
<evidence type="ECO:0000256" key="2">
    <source>
        <dbReference type="ARBA" id="ARBA00022485"/>
    </source>
</evidence>
<dbReference type="InterPro" id="IPR006657">
    <property type="entry name" value="MoPterin_dinucl-bd_dom"/>
</dbReference>
<keyword evidence="4" id="KW-0408">Iron</keyword>
<dbReference type="PROSITE" id="PS00551">
    <property type="entry name" value="MOLYBDOPTERIN_PROK_1"/>
    <property type="match status" value="1"/>
</dbReference>
<dbReference type="SUPFAM" id="SSF50692">
    <property type="entry name" value="ADC-like"/>
    <property type="match status" value="1"/>
</dbReference>
<evidence type="ECO:0000256" key="3">
    <source>
        <dbReference type="ARBA" id="ARBA00022723"/>
    </source>
</evidence>
<gene>
    <name evidence="7" type="ORF">BBK14_30030</name>
</gene>
<dbReference type="AlphaFoldDB" id="A0A1S1RG31"/>
<keyword evidence="2" id="KW-0004">4Fe-4S</keyword>
<dbReference type="Gene3D" id="2.40.40.20">
    <property type="match status" value="1"/>
</dbReference>
<organism evidence="7 8">
    <name type="scientific">Parafrankia soli</name>
    <dbReference type="NCBI Taxonomy" id="2599596"/>
    <lineage>
        <taxon>Bacteria</taxon>
        <taxon>Bacillati</taxon>
        <taxon>Actinomycetota</taxon>
        <taxon>Actinomycetes</taxon>
        <taxon>Frankiales</taxon>
        <taxon>Frankiaceae</taxon>
        <taxon>Parafrankia</taxon>
    </lineage>
</organism>
<accession>A0A1S1RG31</accession>
<dbReference type="InterPro" id="IPR050612">
    <property type="entry name" value="Prok_Mopterin_Oxidored"/>
</dbReference>
<sequence>MRTVRSFCRVCTSTCGILVDVSGQEVIRVRGNRDHPLSQGYTCSKGRALPQMHHHPERIERPLMKVDGTLRPTTWEACLDDIGTRVRGILDRYGPEAVGVFFGSGLGMDAAGYRVAQALHAALGTPAKFSPLTIDGTAKVLISDLVGGSAALNPRPDYDNAHLVLYIGTNPLVSHGHTVAMPNPVGTLRELRERARVWVVDPRRTETARMAHGHLAPRPGTDHAIMAFLVRELLRVGADRDVLDHRTVDADMLATAVAPFTLEHTEAVADVPAAELSRLLAEVRAAGRIAVETGTGVTMSAGANVTQWLSWALMILTGSMNRPGGVWFHPGFTHQLETFELPVSPAGGSFGPGPRSRPETQSFLGEWPCAVLADEIEAGNIRAVLNLGGHLVTAFPDTTTLVPALEKLDLFATIEIIANETTALSTHVLPTKDQLERADLTLWDHLSPRVAAQHTQAVVAPVGDRRSAWWVLAELGRRLGYDLADTSGGQADDDARLAMISARARRPLDELIAEGWAQTQEEFPAAWVERHLDRLGGWRLAPRLLVDQLAALTSPAPLVLVPRRQKRHLNSQFTYLGDTAEVLLHPDDAATAGVADAQQLTVRTAHGELTGIAKLDPSIRRGAVSVPHGHQGANVNRLTGKNDIDLITGMAHYSGIPVSVHPAADTPVILG</sequence>
<dbReference type="Gene3D" id="3.40.50.740">
    <property type="match status" value="1"/>
</dbReference>
<evidence type="ECO:0000259" key="6">
    <source>
        <dbReference type="PROSITE" id="PS51669"/>
    </source>
</evidence>
<evidence type="ECO:0000256" key="5">
    <source>
        <dbReference type="ARBA" id="ARBA00023014"/>
    </source>
</evidence>
<dbReference type="GO" id="GO:0046872">
    <property type="term" value="F:metal ion binding"/>
    <property type="evidence" value="ECO:0007669"/>
    <property type="project" value="UniProtKB-KW"/>
</dbReference>
<dbReference type="Proteomes" id="UP000179769">
    <property type="component" value="Unassembled WGS sequence"/>
</dbReference>
<reference evidence="8" key="1">
    <citation type="submission" date="2016-07" db="EMBL/GenBank/DDBJ databases">
        <title>Frankia sp. NRRL B-16219 Genome sequencing.</title>
        <authorList>
            <person name="Ghodhbane-Gtari F."/>
            <person name="Swanson E."/>
            <person name="Gueddou A."/>
            <person name="Louati M."/>
            <person name="Nouioui I."/>
            <person name="Hezbri K."/>
            <person name="Abebe-Akele F."/>
            <person name="Simpson S."/>
            <person name="Morris K."/>
            <person name="Thomas K."/>
            <person name="Gtari M."/>
            <person name="Tisa L.S."/>
        </authorList>
    </citation>
    <scope>NUCLEOTIDE SEQUENCE [LARGE SCALE GENOMIC DNA]</scope>
    <source>
        <strain evidence="8">NRRL B-16219</strain>
    </source>
</reference>
<evidence type="ECO:0000313" key="7">
    <source>
        <dbReference type="EMBL" id="OHV45703.1"/>
    </source>
</evidence>
<proteinExistence type="inferred from homology"/>
<dbReference type="SUPFAM" id="SSF53706">
    <property type="entry name" value="Formate dehydrogenase/DMSO reductase, domains 1-3"/>
    <property type="match status" value="1"/>
</dbReference>
<comment type="caution">
    <text evidence="7">The sequence shown here is derived from an EMBL/GenBank/DDBJ whole genome shotgun (WGS) entry which is preliminary data.</text>
</comment>
<dbReference type="Gene3D" id="2.20.25.90">
    <property type="entry name" value="ADC-like domains"/>
    <property type="match status" value="1"/>
</dbReference>
<dbReference type="GO" id="GO:0016491">
    <property type="term" value="F:oxidoreductase activity"/>
    <property type="evidence" value="ECO:0007669"/>
    <property type="project" value="InterPro"/>
</dbReference>